<proteinExistence type="predicted"/>
<evidence type="ECO:0000313" key="2">
    <source>
        <dbReference type="Proteomes" id="UP000887565"/>
    </source>
</evidence>
<keyword evidence="2" id="KW-1185">Reference proteome</keyword>
<evidence type="ECO:0000256" key="1">
    <source>
        <dbReference type="SAM" id="MobiDB-lite"/>
    </source>
</evidence>
<feature type="compositionally biased region" description="Basic and acidic residues" evidence="1">
    <location>
        <begin position="177"/>
        <end position="209"/>
    </location>
</feature>
<sequence>MRTTPIQPAPMDAETTTATDQTLTDIPEESTSNQSTSMDVLPVEPATVLPPTAPAMDLHIYLATLAILTGPRIIATVAAARYSAPIRFSQHINSDLQWQTLAAALTMYHFASLSSGVLFPEHHWMDYPDVLKEEIQRVLQPQLTPAVPVPQIAQLAPAPSMSTLVLDRYGQPIRKPGHYEHSVKRKQHLQEEAEYRKSHKTHTTDEPHTKQMPPPNAWRTEHCKTSSK</sequence>
<reference evidence="3" key="1">
    <citation type="submission" date="2022-11" db="UniProtKB">
        <authorList>
            <consortium name="WormBaseParasite"/>
        </authorList>
    </citation>
    <scope>IDENTIFICATION</scope>
</reference>
<dbReference type="AlphaFoldDB" id="A0A915J154"/>
<evidence type="ECO:0000313" key="3">
    <source>
        <dbReference type="WBParaSite" id="nRc.2.0.1.t19638-RA"/>
    </source>
</evidence>
<name>A0A915J154_ROMCU</name>
<feature type="compositionally biased region" description="Low complexity" evidence="1">
    <location>
        <begin position="12"/>
        <end position="25"/>
    </location>
</feature>
<feature type="region of interest" description="Disordered" evidence="1">
    <location>
        <begin position="1"/>
        <end position="37"/>
    </location>
</feature>
<accession>A0A915J154</accession>
<dbReference type="WBParaSite" id="nRc.2.0.1.t19638-RA">
    <property type="protein sequence ID" value="nRc.2.0.1.t19638-RA"/>
    <property type="gene ID" value="nRc.2.0.1.g19638"/>
</dbReference>
<feature type="compositionally biased region" description="Basic and acidic residues" evidence="1">
    <location>
        <begin position="219"/>
        <end position="228"/>
    </location>
</feature>
<protein>
    <submittedName>
        <fullName evidence="3">Uncharacterized protein</fullName>
    </submittedName>
</protein>
<organism evidence="2 3">
    <name type="scientific">Romanomermis culicivorax</name>
    <name type="common">Nematode worm</name>
    <dbReference type="NCBI Taxonomy" id="13658"/>
    <lineage>
        <taxon>Eukaryota</taxon>
        <taxon>Metazoa</taxon>
        <taxon>Ecdysozoa</taxon>
        <taxon>Nematoda</taxon>
        <taxon>Enoplea</taxon>
        <taxon>Dorylaimia</taxon>
        <taxon>Mermithida</taxon>
        <taxon>Mermithoidea</taxon>
        <taxon>Mermithidae</taxon>
        <taxon>Romanomermis</taxon>
    </lineage>
</organism>
<feature type="region of interest" description="Disordered" evidence="1">
    <location>
        <begin position="175"/>
        <end position="228"/>
    </location>
</feature>
<dbReference type="Proteomes" id="UP000887565">
    <property type="component" value="Unplaced"/>
</dbReference>